<dbReference type="PROSITE" id="PS00028">
    <property type="entry name" value="ZINC_FINGER_C2H2_1"/>
    <property type="match status" value="1"/>
</dbReference>
<accession>A0A6A4I7Z5</accession>
<reference evidence="3" key="1">
    <citation type="journal article" date="2019" name="Environ. Microbiol.">
        <title>Fungal ecological strategies reflected in gene transcription - a case study of two litter decomposers.</title>
        <authorList>
            <person name="Barbi F."/>
            <person name="Kohler A."/>
            <person name="Barry K."/>
            <person name="Baskaran P."/>
            <person name="Daum C."/>
            <person name="Fauchery L."/>
            <person name="Ihrmark K."/>
            <person name="Kuo A."/>
            <person name="LaButti K."/>
            <person name="Lipzen A."/>
            <person name="Morin E."/>
            <person name="Grigoriev I.V."/>
            <person name="Henrissat B."/>
            <person name="Lindahl B."/>
            <person name="Martin F."/>
        </authorList>
    </citation>
    <scope>NUCLEOTIDE SEQUENCE</scope>
    <source>
        <strain evidence="3">JB14</strain>
    </source>
</reference>
<dbReference type="AlphaFoldDB" id="A0A6A4I7Z5"/>
<gene>
    <name evidence="3" type="ORF">BT96DRAFT_1014660</name>
</gene>
<dbReference type="SUPFAM" id="SSF57667">
    <property type="entry name" value="beta-beta-alpha zinc fingers"/>
    <property type="match status" value="1"/>
</dbReference>
<feature type="domain" description="C2H2-type" evidence="2">
    <location>
        <begin position="451"/>
        <end position="478"/>
    </location>
</feature>
<proteinExistence type="predicted"/>
<dbReference type="InterPro" id="IPR013087">
    <property type="entry name" value="Znf_C2H2_type"/>
</dbReference>
<keyword evidence="1" id="KW-0862">Zinc</keyword>
<sequence>MQRRLGGDTLPGASFFPQSHGFTIHNSQFYAVSGDCHGFNPRKQEDVSTAFRVIPRNELCKLNVVAIRKGSRFHSAKRKKSDVVVQVFEGPAAKQMWQKTVDFSRCLMNAHLLEIVGISPSSASSDAHYIVFDGVASINTHHVVASMLRKGSKETAVVGLRVVYGIASAFDYISKVVLPLSHFNENNLEVFSDGAGHTRLTFTPNPLDDSTDILHLPADVDIYNSFIRKVFNSANHTIYRDEADQHLKNEINNSISPHMEEGNDEIPPEILQNTIGKRPPRREIIWNPTGFPMLSLAYICQTYNDLMIHTEINKDRLQLPFAVGHDGFKYALHSCEGYLREELTLTPNAFRNAVLIYQRPSWYERCGLCGELLDAPLETPELAIAQWNTTQQALLLRWSGYLHRSLATEGFLQEEFQAGLSLPTAEDIKNKTVGSPNVKEVAWNKRMKGNFICSFCDANFTAKQNLVFHENSHKGLKLFRCSYCGRHQQNLGIRYSNPQQPTELTANHSFIQCCGFCVMAIDSLTSVVTDSDWPGSDSRSDQISCWVEPERFDFRSGSRILARSHQKDHLQ</sequence>
<dbReference type="Gene3D" id="3.30.160.60">
    <property type="entry name" value="Classic Zinc Finger"/>
    <property type="match status" value="1"/>
</dbReference>
<dbReference type="EMBL" id="ML769400">
    <property type="protein sequence ID" value="KAE9406701.1"/>
    <property type="molecule type" value="Genomic_DNA"/>
</dbReference>
<evidence type="ECO:0000259" key="2">
    <source>
        <dbReference type="PROSITE" id="PS50157"/>
    </source>
</evidence>
<protein>
    <recommendedName>
        <fullName evidence="2">C2H2-type domain-containing protein</fullName>
    </recommendedName>
</protein>
<dbReference type="OrthoDB" id="3026831at2759"/>
<organism evidence="3 4">
    <name type="scientific">Gymnopus androsaceus JB14</name>
    <dbReference type="NCBI Taxonomy" id="1447944"/>
    <lineage>
        <taxon>Eukaryota</taxon>
        <taxon>Fungi</taxon>
        <taxon>Dikarya</taxon>
        <taxon>Basidiomycota</taxon>
        <taxon>Agaricomycotina</taxon>
        <taxon>Agaricomycetes</taxon>
        <taxon>Agaricomycetidae</taxon>
        <taxon>Agaricales</taxon>
        <taxon>Marasmiineae</taxon>
        <taxon>Omphalotaceae</taxon>
        <taxon>Gymnopus</taxon>
    </lineage>
</organism>
<evidence type="ECO:0000256" key="1">
    <source>
        <dbReference type="PROSITE-ProRule" id="PRU00042"/>
    </source>
</evidence>
<dbReference type="Proteomes" id="UP000799118">
    <property type="component" value="Unassembled WGS sequence"/>
</dbReference>
<dbReference type="PROSITE" id="PS50157">
    <property type="entry name" value="ZINC_FINGER_C2H2_2"/>
    <property type="match status" value="1"/>
</dbReference>
<name>A0A6A4I7Z5_9AGAR</name>
<evidence type="ECO:0000313" key="3">
    <source>
        <dbReference type="EMBL" id="KAE9406701.1"/>
    </source>
</evidence>
<keyword evidence="4" id="KW-1185">Reference proteome</keyword>
<keyword evidence="1" id="KW-0479">Metal-binding</keyword>
<evidence type="ECO:0000313" key="4">
    <source>
        <dbReference type="Proteomes" id="UP000799118"/>
    </source>
</evidence>
<dbReference type="InterPro" id="IPR036236">
    <property type="entry name" value="Znf_C2H2_sf"/>
</dbReference>
<keyword evidence="1" id="KW-0863">Zinc-finger</keyword>
<dbReference type="GO" id="GO:0008270">
    <property type="term" value="F:zinc ion binding"/>
    <property type="evidence" value="ECO:0007669"/>
    <property type="project" value="UniProtKB-KW"/>
</dbReference>